<proteinExistence type="predicted"/>
<dbReference type="AlphaFoldDB" id="A0A445HB21"/>
<organism evidence="1 2">
    <name type="scientific">Glycine soja</name>
    <name type="common">Wild soybean</name>
    <dbReference type="NCBI Taxonomy" id="3848"/>
    <lineage>
        <taxon>Eukaryota</taxon>
        <taxon>Viridiplantae</taxon>
        <taxon>Streptophyta</taxon>
        <taxon>Embryophyta</taxon>
        <taxon>Tracheophyta</taxon>
        <taxon>Spermatophyta</taxon>
        <taxon>Magnoliopsida</taxon>
        <taxon>eudicotyledons</taxon>
        <taxon>Gunneridae</taxon>
        <taxon>Pentapetalae</taxon>
        <taxon>rosids</taxon>
        <taxon>fabids</taxon>
        <taxon>Fabales</taxon>
        <taxon>Fabaceae</taxon>
        <taxon>Papilionoideae</taxon>
        <taxon>50 kb inversion clade</taxon>
        <taxon>NPAAA clade</taxon>
        <taxon>indigoferoid/millettioid clade</taxon>
        <taxon>Phaseoleae</taxon>
        <taxon>Glycine</taxon>
        <taxon>Glycine subgen. Soja</taxon>
    </lineage>
</organism>
<evidence type="ECO:0000313" key="2">
    <source>
        <dbReference type="Proteomes" id="UP000289340"/>
    </source>
</evidence>
<comment type="caution">
    <text evidence="1">The sequence shown here is derived from an EMBL/GenBank/DDBJ whole genome shotgun (WGS) entry which is preliminary data.</text>
</comment>
<evidence type="ECO:0000313" key="1">
    <source>
        <dbReference type="EMBL" id="RZB70782.1"/>
    </source>
</evidence>
<name>A0A445HB21_GLYSO</name>
<dbReference type="EMBL" id="QZWG01000013">
    <property type="protein sequence ID" value="RZB70782.1"/>
    <property type="molecule type" value="Genomic_DNA"/>
</dbReference>
<feature type="non-terminal residue" evidence="1">
    <location>
        <position position="1"/>
    </location>
</feature>
<reference evidence="1 2" key="1">
    <citation type="submission" date="2018-09" db="EMBL/GenBank/DDBJ databases">
        <title>A high-quality reference genome of wild soybean provides a powerful tool to mine soybean genomes.</title>
        <authorList>
            <person name="Xie M."/>
            <person name="Chung C.Y.L."/>
            <person name="Li M.-W."/>
            <person name="Wong F.-L."/>
            <person name="Chan T.-F."/>
            <person name="Lam H.-M."/>
        </authorList>
    </citation>
    <scope>NUCLEOTIDE SEQUENCE [LARGE SCALE GENOMIC DNA]</scope>
    <source>
        <strain evidence="2">cv. W05</strain>
        <tissue evidence="1">Hypocotyl of etiolated seedlings</tissue>
    </source>
</reference>
<keyword evidence="2" id="KW-1185">Reference proteome</keyword>
<sequence>GLVQKLQAMRAGDENQLCLRHLYQNFKNFFGEGTLLKDLVMGASKATYEEAWEDKMTQIKEDRYTFINPRFRSASVPFYKS</sequence>
<dbReference type="Proteomes" id="UP000289340">
    <property type="component" value="Chromosome 13"/>
</dbReference>
<gene>
    <name evidence="1" type="ORF">D0Y65_035648</name>
</gene>
<protein>
    <submittedName>
        <fullName evidence="1">Uncharacterized protein</fullName>
    </submittedName>
</protein>
<accession>A0A445HB21</accession>